<evidence type="ECO:0008006" key="3">
    <source>
        <dbReference type="Google" id="ProtNLM"/>
    </source>
</evidence>
<comment type="caution">
    <text evidence="1">The sequence shown here is derived from an EMBL/GenBank/DDBJ whole genome shotgun (WGS) entry which is preliminary data.</text>
</comment>
<dbReference type="PANTHER" id="PTHR13329:SF2">
    <property type="entry name" value="SMALL RIBOSOMAL SUBUNIT PROTEIN MS40"/>
    <property type="match status" value="1"/>
</dbReference>
<sequence>MLSNLRSISVRVLHASASCSDKVRKKDLPVLPPEEVGWAFNHIEKKKGLYKPKHSIEEQLAYMKSKAYEDAYKDLPVHRWYKRNLKGQAILAPPPRLFCIDKHGRFNRANPCPICRDEYLFFDYRNPALIEQFLADGTHEPIDIHKSGLCREQYAMLKAALLKAREHGTIVFAVDFRNYDYRQWYTNWTDEPGPNVERGGVLFEELHPDPLIEFPEHKRDQGNDWDEWWLRYDKFVKKGK</sequence>
<proteinExistence type="predicted"/>
<gene>
    <name evidence="1" type="ORF">WR25_03628</name>
</gene>
<protein>
    <recommendedName>
        <fullName evidence="3">28S ribosomal protein S18b, mitochondrial</fullName>
    </recommendedName>
</protein>
<dbReference type="GO" id="GO:0032543">
    <property type="term" value="P:mitochondrial translation"/>
    <property type="evidence" value="ECO:0007669"/>
    <property type="project" value="InterPro"/>
</dbReference>
<dbReference type="InterPro" id="IPR036870">
    <property type="entry name" value="Ribosomal_bS18_sf"/>
</dbReference>
<dbReference type="PANTHER" id="PTHR13329">
    <property type="entry name" value="MITOCHONDRIAL RIBOSOMAL PROTEIN S18B"/>
    <property type="match status" value="1"/>
</dbReference>
<name>A0A2A2J2E0_9BILA</name>
<reference evidence="1 2" key="1">
    <citation type="journal article" date="2017" name="Curr. Biol.">
        <title>Genome architecture and evolution of a unichromosomal asexual nematode.</title>
        <authorList>
            <person name="Fradin H."/>
            <person name="Zegar C."/>
            <person name="Gutwein M."/>
            <person name="Lucas J."/>
            <person name="Kovtun M."/>
            <person name="Corcoran D."/>
            <person name="Baugh L.R."/>
            <person name="Kiontke K."/>
            <person name="Gunsalus K."/>
            <person name="Fitch D.H."/>
            <person name="Piano F."/>
        </authorList>
    </citation>
    <scope>NUCLEOTIDE SEQUENCE [LARGE SCALE GENOMIC DNA]</scope>
    <source>
        <strain evidence="1">PF1309</strain>
    </source>
</reference>
<dbReference type="AlphaFoldDB" id="A0A2A2J2E0"/>
<dbReference type="STRING" id="2018661.A0A2A2J2E0"/>
<dbReference type="GO" id="GO:0005739">
    <property type="term" value="C:mitochondrion"/>
    <property type="evidence" value="ECO:0007669"/>
    <property type="project" value="TreeGrafter"/>
</dbReference>
<dbReference type="InterPro" id="IPR040054">
    <property type="entry name" value="MRPS18B"/>
</dbReference>
<evidence type="ECO:0000313" key="2">
    <source>
        <dbReference type="Proteomes" id="UP000218231"/>
    </source>
</evidence>
<keyword evidence="2" id="KW-1185">Reference proteome</keyword>
<accession>A0A2A2J2E0</accession>
<organism evidence="1 2">
    <name type="scientific">Diploscapter pachys</name>
    <dbReference type="NCBI Taxonomy" id="2018661"/>
    <lineage>
        <taxon>Eukaryota</taxon>
        <taxon>Metazoa</taxon>
        <taxon>Ecdysozoa</taxon>
        <taxon>Nematoda</taxon>
        <taxon>Chromadorea</taxon>
        <taxon>Rhabditida</taxon>
        <taxon>Rhabditina</taxon>
        <taxon>Rhabditomorpha</taxon>
        <taxon>Rhabditoidea</taxon>
        <taxon>Rhabditidae</taxon>
        <taxon>Diploscapter</taxon>
    </lineage>
</organism>
<dbReference type="EMBL" id="LIAE01010757">
    <property type="protein sequence ID" value="PAV55702.1"/>
    <property type="molecule type" value="Genomic_DNA"/>
</dbReference>
<dbReference type="OrthoDB" id="21463at2759"/>
<dbReference type="GO" id="GO:0003735">
    <property type="term" value="F:structural constituent of ribosome"/>
    <property type="evidence" value="ECO:0007669"/>
    <property type="project" value="InterPro"/>
</dbReference>
<evidence type="ECO:0000313" key="1">
    <source>
        <dbReference type="EMBL" id="PAV55702.1"/>
    </source>
</evidence>
<dbReference type="SUPFAM" id="SSF46911">
    <property type="entry name" value="Ribosomal protein S18"/>
    <property type="match status" value="1"/>
</dbReference>
<dbReference type="Gene3D" id="4.10.640.10">
    <property type="entry name" value="Ribosomal protein S18"/>
    <property type="match status" value="1"/>
</dbReference>
<dbReference type="Proteomes" id="UP000218231">
    <property type="component" value="Unassembled WGS sequence"/>
</dbReference>